<evidence type="ECO:0000256" key="9">
    <source>
        <dbReference type="ARBA" id="ARBA00022679"/>
    </source>
</evidence>
<comment type="function">
    <text evidence="2">Catalyzes the reversible conversion of 3-phosphohydroxypyruvate to phosphoserine and of 3-hydroxy-2-oxo-4-phosphonooxybutanoate to phosphohydroxythreonine.</text>
</comment>
<dbReference type="EC" id="2.6.1.52" evidence="5"/>
<dbReference type="GO" id="GO:0008453">
    <property type="term" value="F:alanine-glyoxylate transaminase activity"/>
    <property type="evidence" value="ECO:0007669"/>
    <property type="project" value="TreeGrafter"/>
</dbReference>
<evidence type="ECO:0000256" key="3">
    <source>
        <dbReference type="ARBA" id="ARBA00005099"/>
    </source>
</evidence>
<dbReference type="UniPathway" id="UPA00135">
    <property type="reaction ID" value="UER00197"/>
</dbReference>
<dbReference type="Proteomes" id="UP000216311">
    <property type="component" value="Unassembled WGS sequence"/>
</dbReference>
<dbReference type="RefSeq" id="WP_094362815.1">
    <property type="nucleotide sequence ID" value="NZ_NMVQ01000003.1"/>
</dbReference>
<dbReference type="InterPro" id="IPR015424">
    <property type="entry name" value="PyrdxlP-dep_Trfase"/>
</dbReference>
<keyword evidence="6" id="KW-0963">Cytoplasm</keyword>
<comment type="catalytic activity">
    <reaction evidence="15">
        <text>O-phospho-L-serine + 2-oxoglutarate = 3-phosphooxypyruvate + L-glutamate</text>
        <dbReference type="Rhea" id="RHEA:14329"/>
        <dbReference type="ChEBI" id="CHEBI:16810"/>
        <dbReference type="ChEBI" id="CHEBI:18110"/>
        <dbReference type="ChEBI" id="CHEBI:29985"/>
        <dbReference type="ChEBI" id="CHEBI:57524"/>
        <dbReference type="EC" id="2.6.1.52"/>
    </reaction>
</comment>
<dbReference type="InterPro" id="IPR000192">
    <property type="entry name" value="Aminotrans_V_dom"/>
</dbReference>
<organism evidence="17 18">
    <name type="scientific">Enemella dayhoffiae</name>
    <dbReference type="NCBI Taxonomy" id="2016507"/>
    <lineage>
        <taxon>Bacteria</taxon>
        <taxon>Bacillati</taxon>
        <taxon>Actinomycetota</taxon>
        <taxon>Actinomycetes</taxon>
        <taxon>Propionibacteriales</taxon>
        <taxon>Propionibacteriaceae</taxon>
        <taxon>Enemella</taxon>
    </lineage>
</organism>
<comment type="cofactor">
    <cofactor evidence="1">
        <name>pyridoxal 5'-phosphate</name>
        <dbReference type="ChEBI" id="CHEBI:597326"/>
    </cofactor>
</comment>
<name>A0A255HA85_9ACTN</name>
<evidence type="ECO:0000256" key="2">
    <source>
        <dbReference type="ARBA" id="ARBA00003483"/>
    </source>
</evidence>
<protein>
    <recommendedName>
        <fullName evidence="5">phosphoserine transaminase</fullName>
        <ecNumber evidence="5">2.6.1.52</ecNumber>
    </recommendedName>
    <alternativeName>
        <fullName evidence="13">Phosphohydroxythreonine aminotransferase</fullName>
    </alternativeName>
</protein>
<dbReference type="EMBL" id="NMVQ01000003">
    <property type="protein sequence ID" value="OYO24507.1"/>
    <property type="molecule type" value="Genomic_DNA"/>
</dbReference>
<comment type="caution">
    <text evidence="17">The sequence shown here is derived from an EMBL/GenBank/DDBJ whole genome shotgun (WGS) entry which is preliminary data.</text>
</comment>
<dbReference type="Gene3D" id="3.90.1150.10">
    <property type="entry name" value="Aspartate Aminotransferase, domain 1"/>
    <property type="match status" value="1"/>
</dbReference>
<dbReference type="Gene3D" id="3.40.640.10">
    <property type="entry name" value="Type I PLP-dependent aspartate aminotransferase-like (Major domain)"/>
    <property type="match status" value="1"/>
</dbReference>
<evidence type="ECO:0000256" key="13">
    <source>
        <dbReference type="ARBA" id="ARBA00031421"/>
    </source>
</evidence>
<accession>A0A255HA85</accession>
<dbReference type="OrthoDB" id="975012at2"/>
<evidence type="ECO:0000256" key="4">
    <source>
        <dbReference type="ARBA" id="ARBA00006904"/>
    </source>
</evidence>
<dbReference type="InterPro" id="IPR006272">
    <property type="entry name" value="Pser_aminoTfrase_mycobac"/>
</dbReference>
<evidence type="ECO:0000313" key="18">
    <source>
        <dbReference type="Proteomes" id="UP000216311"/>
    </source>
</evidence>
<evidence type="ECO:0000256" key="12">
    <source>
        <dbReference type="ARBA" id="ARBA00023299"/>
    </source>
</evidence>
<dbReference type="GO" id="GO:0004760">
    <property type="term" value="F:L-serine-pyruvate transaminase activity"/>
    <property type="evidence" value="ECO:0007669"/>
    <property type="project" value="TreeGrafter"/>
</dbReference>
<dbReference type="InterPro" id="IPR015421">
    <property type="entry name" value="PyrdxlP-dep_Trfase_major"/>
</dbReference>
<comment type="catalytic activity">
    <reaction evidence="14">
        <text>4-(phosphooxy)-L-threonine + 2-oxoglutarate = (R)-3-hydroxy-2-oxo-4-phosphooxybutanoate + L-glutamate</text>
        <dbReference type="Rhea" id="RHEA:16573"/>
        <dbReference type="ChEBI" id="CHEBI:16810"/>
        <dbReference type="ChEBI" id="CHEBI:29985"/>
        <dbReference type="ChEBI" id="CHEBI:58452"/>
        <dbReference type="ChEBI" id="CHEBI:58538"/>
        <dbReference type="EC" id="2.6.1.52"/>
    </reaction>
</comment>
<keyword evidence="18" id="KW-1185">Reference proteome</keyword>
<evidence type="ECO:0000313" key="17">
    <source>
        <dbReference type="EMBL" id="OYO24507.1"/>
    </source>
</evidence>
<evidence type="ECO:0000256" key="15">
    <source>
        <dbReference type="ARBA" id="ARBA00049007"/>
    </source>
</evidence>
<comment type="pathway">
    <text evidence="3">Amino-acid biosynthesis; L-serine biosynthesis; L-serine from 3-phospho-D-glycerate: step 2/3.</text>
</comment>
<keyword evidence="10" id="KW-0663">Pyridoxal phosphate</keyword>
<dbReference type="InterPro" id="IPR022278">
    <property type="entry name" value="Pser_aminoTfrase"/>
</dbReference>
<dbReference type="AlphaFoldDB" id="A0A255HA85"/>
<evidence type="ECO:0000256" key="14">
    <source>
        <dbReference type="ARBA" id="ARBA00047630"/>
    </source>
</evidence>
<dbReference type="PIRSF" id="PIRSF000525">
    <property type="entry name" value="SerC"/>
    <property type="match status" value="1"/>
</dbReference>
<dbReference type="NCBIfam" id="TIGR01366">
    <property type="entry name" value="serC_3"/>
    <property type="match status" value="1"/>
</dbReference>
<evidence type="ECO:0000259" key="16">
    <source>
        <dbReference type="Pfam" id="PF00266"/>
    </source>
</evidence>
<feature type="domain" description="Aminotransferase class V" evidence="16">
    <location>
        <begin position="141"/>
        <end position="329"/>
    </location>
</feature>
<dbReference type="Pfam" id="PF00266">
    <property type="entry name" value="Aminotran_5"/>
    <property type="match status" value="1"/>
</dbReference>
<reference evidence="17 18" key="1">
    <citation type="submission" date="2017-07" db="EMBL/GenBank/DDBJ databases">
        <title>Draft whole genome sequences of clinical Proprionibacteriaceae strains.</title>
        <authorList>
            <person name="Bernier A.-M."/>
            <person name="Bernard K."/>
            <person name="Domingo M.-C."/>
        </authorList>
    </citation>
    <scope>NUCLEOTIDE SEQUENCE [LARGE SCALE GENOMIC DNA]</scope>
    <source>
        <strain evidence="17 18">NML 130396</strain>
    </source>
</reference>
<proteinExistence type="inferred from homology"/>
<gene>
    <name evidence="17" type="ORF">CGZ93_03730</name>
</gene>
<keyword evidence="12" id="KW-0718">Serine biosynthesis</keyword>
<keyword evidence="9" id="KW-0808">Transferase</keyword>
<dbReference type="PANTHER" id="PTHR21152">
    <property type="entry name" value="AMINOTRANSFERASE CLASS V"/>
    <property type="match status" value="1"/>
</dbReference>
<comment type="similarity">
    <text evidence="4">Belongs to the class-V pyridoxal-phosphate-dependent aminotransferase family. SerC subfamily.</text>
</comment>
<dbReference type="SUPFAM" id="SSF53383">
    <property type="entry name" value="PLP-dependent transferases"/>
    <property type="match status" value="1"/>
</dbReference>
<sequence length="372" mass="40156">MPLEIPPLLLPRDGRFGCGPAKVRPGALDALVDSAPLLLGTSHRQHPVRELVQRVRSGLATLYGLPDGHQVVLGNGGSTVFWDVAVSSLIERRSAHGTFGEFSTKFARAAAAAPHLAEPAVFATEPGGVRLPEPTEGVDTYAWAHNETSTGALAPVRRIADDDDSLVLIDGTSAAGGVGFDVTAADAYYFAPQKGLASDGGLWLAFLSPRAIERMERIAATDRWIPESLSLKVAFDNSLQEQTLNTPAVATLFLIAEQLSWLLENGGLEFAERRTRASSLRLYRWALENPLTTPFVTEPDHRSPVVGTIDFDESVDAAALAATLRANGIVDVEPYRKLGRNQLRVGMFPAIDPEDVAALTHCIDWVLPKVRR</sequence>
<dbReference type="GO" id="GO:0006564">
    <property type="term" value="P:L-serine biosynthetic process"/>
    <property type="evidence" value="ECO:0007669"/>
    <property type="project" value="UniProtKB-KW"/>
</dbReference>
<evidence type="ECO:0000256" key="11">
    <source>
        <dbReference type="ARBA" id="ARBA00023096"/>
    </source>
</evidence>
<dbReference type="PANTHER" id="PTHR21152:SF40">
    <property type="entry name" value="ALANINE--GLYOXYLATE AMINOTRANSFERASE"/>
    <property type="match status" value="1"/>
</dbReference>
<evidence type="ECO:0000256" key="10">
    <source>
        <dbReference type="ARBA" id="ARBA00022898"/>
    </source>
</evidence>
<dbReference type="GO" id="GO:0019265">
    <property type="term" value="P:glycine biosynthetic process, by transamination of glyoxylate"/>
    <property type="evidence" value="ECO:0007669"/>
    <property type="project" value="TreeGrafter"/>
</dbReference>
<evidence type="ECO:0000256" key="6">
    <source>
        <dbReference type="ARBA" id="ARBA00022490"/>
    </source>
</evidence>
<keyword evidence="7" id="KW-0032">Aminotransferase</keyword>
<evidence type="ECO:0000256" key="5">
    <source>
        <dbReference type="ARBA" id="ARBA00013030"/>
    </source>
</evidence>
<dbReference type="GO" id="GO:0004648">
    <property type="term" value="F:O-phospho-L-serine:2-oxoglutarate aminotransferase activity"/>
    <property type="evidence" value="ECO:0007669"/>
    <property type="project" value="UniProtKB-EC"/>
</dbReference>
<evidence type="ECO:0000256" key="1">
    <source>
        <dbReference type="ARBA" id="ARBA00001933"/>
    </source>
</evidence>
<keyword evidence="8" id="KW-0028">Amino-acid biosynthesis</keyword>
<dbReference type="GO" id="GO:0008615">
    <property type="term" value="P:pyridoxine biosynthetic process"/>
    <property type="evidence" value="ECO:0007669"/>
    <property type="project" value="UniProtKB-KW"/>
</dbReference>
<evidence type="ECO:0000256" key="8">
    <source>
        <dbReference type="ARBA" id="ARBA00022605"/>
    </source>
</evidence>
<keyword evidence="11" id="KW-0664">Pyridoxine biosynthesis</keyword>
<evidence type="ECO:0000256" key="7">
    <source>
        <dbReference type="ARBA" id="ARBA00022576"/>
    </source>
</evidence>
<dbReference type="InterPro" id="IPR015422">
    <property type="entry name" value="PyrdxlP-dep_Trfase_small"/>
</dbReference>